<dbReference type="RefSeq" id="XP_009030352.1">
    <property type="nucleotide sequence ID" value="XM_009032104.1"/>
</dbReference>
<dbReference type="InParanoid" id="T1EX00"/>
<dbReference type="HOGENOM" id="CLU_1751717_0_0_1"/>
<evidence type="ECO:0000313" key="2">
    <source>
        <dbReference type="EnsemblMetazoa" id="HelroP165545"/>
    </source>
</evidence>
<keyword evidence="3" id="KW-1185">Reference proteome</keyword>
<proteinExistence type="predicted"/>
<dbReference type="CTD" id="20201100"/>
<organism evidence="2 3">
    <name type="scientific">Helobdella robusta</name>
    <name type="common">Californian leech</name>
    <dbReference type="NCBI Taxonomy" id="6412"/>
    <lineage>
        <taxon>Eukaryota</taxon>
        <taxon>Metazoa</taxon>
        <taxon>Spiralia</taxon>
        <taxon>Lophotrochozoa</taxon>
        <taxon>Annelida</taxon>
        <taxon>Clitellata</taxon>
        <taxon>Hirudinea</taxon>
        <taxon>Rhynchobdellida</taxon>
        <taxon>Glossiphoniidae</taxon>
        <taxon>Helobdella</taxon>
    </lineage>
</organism>
<name>T1EX00_HELRO</name>
<evidence type="ECO:0000313" key="1">
    <source>
        <dbReference type="EMBL" id="ESN91503.1"/>
    </source>
</evidence>
<reference evidence="1 3" key="2">
    <citation type="journal article" date="2013" name="Nature">
        <title>Insights into bilaterian evolution from three spiralian genomes.</title>
        <authorList>
            <person name="Simakov O."/>
            <person name="Marletaz F."/>
            <person name="Cho S.J."/>
            <person name="Edsinger-Gonzales E."/>
            <person name="Havlak P."/>
            <person name="Hellsten U."/>
            <person name="Kuo D.H."/>
            <person name="Larsson T."/>
            <person name="Lv J."/>
            <person name="Arendt D."/>
            <person name="Savage R."/>
            <person name="Osoegawa K."/>
            <person name="de Jong P."/>
            <person name="Grimwood J."/>
            <person name="Chapman J.A."/>
            <person name="Shapiro H."/>
            <person name="Aerts A."/>
            <person name="Otillar R.P."/>
            <person name="Terry A.Y."/>
            <person name="Boore J.L."/>
            <person name="Grigoriev I.V."/>
            <person name="Lindberg D.R."/>
            <person name="Seaver E.C."/>
            <person name="Weisblat D.A."/>
            <person name="Putnam N.H."/>
            <person name="Rokhsar D.S."/>
        </authorList>
    </citation>
    <scope>NUCLEOTIDE SEQUENCE</scope>
</reference>
<reference evidence="3" key="1">
    <citation type="submission" date="2012-12" db="EMBL/GenBank/DDBJ databases">
        <authorList>
            <person name="Hellsten U."/>
            <person name="Grimwood J."/>
            <person name="Chapman J.A."/>
            <person name="Shapiro H."/>
            <person name="Aerts A."/>
            <person name="Otillar R.P."/>
            <person name="Terry A.Y."/>
            <person name="Boore J.L."/>
            <person name="Simakov O."/>
            <person name="Marletaz F."/>
            <person name="Cho S.-J."/>
            <person name="Edsinger-Gonzales E."/>
            <person name="Havlak P."/>
            <person name="Kuo D.-H."/>
            <person name="Larsson T."/>
            <person name="Lv J."/>
            <person name="Arendt D."/>
            <person name="Savage R."/>
            <person name="Osoegawa K."/>
            <person name="de Jong P."/>
            <person name="Lindberg D.R."/>
            <person name="Seaver E.C."/>
            <person name="Weisblat D.A."/>
            <person name="Putnam N.H."/>
            <person name="Grigoriev I.V."/>
            <person name="Rokhsar D.S."/>
        </authorList>
    </citation>
    <scope>NUCLEOTIDE SEQUENCE</scope>
</reference>
<sequence>MEVDNSVQEDGEDWQVECSDDEKYEIGPSDIINVFNLLNEGKYEFDCKLTRKEETEKKSVVREVALEKNGVEVDGDSVKVKTSATKSPEVTVQKEMSIADEFDLDSANESKEILAPRRTIGSAKALRTTEKKVAQWDKIMNDFLKTQKQ</sequence>
<evidence type="ECO:0000313" key="3">
    <source>
        <dbReference type="Proteomes" id="UP000015101"/>
    </source>
</evidence>
<dbReference type="InterPro" id="IPR028213">
    <property type="entry name" value="PA1"/>
</dbReference>
<dbReference type="GeneID" id="20201100"/>
<dbReference type="Pfam" id="PF15364">
    <property type="entry name" value="PAXIP1_C"/>
    <property type="match status" value="1"/>
</dbReference>
<dbReference type="EMBL" id="KB097700">
    <property type="protein sequence ID" value="ESN91503.1"/>
    <property type="molecule type" value="Genomic_DNA"/>
</dbReference>
<accession>T1EX00</accession>
<dbReference type="Proteomes" id="UP000015101">
    <property type="component" value="Unassembled WGS sequence"/>
</dbReference>
<dbReference type="KEGG" id="hro:HELRODRAFT_165545"/>
<dbReference type="OrthoDB" id="10067843at2759"/>
<dbReference type="AlphaFoldDB" id="T1EX00"/>
<reference evidence="2" key="3">
    <citation type="submission" date="2015-06" db="UniProtKB">
        <authorList>
            <consortium name="EnsemblMetazoa"/>
        </authorList>
    </citation>
    <scope>IDENTIFICATION</scope>
</reference>
<protein>
    <submittedName>
        <fullName evidence="1 2">Uncharacterized protein</fullName>
    </submittedName>
</protein>
<gene>
    <name evidence="2" type="primary">20201100</name>
    <name evidence="1" type="ORF">HELRODRAFT_165545</name>
</gene>
<dbReference type="EnsemblMetazoa" id="HelroT165545">
    <property type="protein sequence ID" value="HelroP165545"/>
    <property type="gene ID" value="HelroG165545"/>
</dbReference>
<dbReference type="EMBL" id="AMQM01002091">
    <property type="status" value="NOT_ANNOTATED_CDS"/>
    <property type="molecule type" value="Genomic_DNA"/>
</dbReference>